<dbReference type="EMBL" id="JALLBG020000131">
    <property type="protein sequence ID" value="KAL3762693.1"/>
    <property type="molecule type" value="Genomic_DNA"/>
</dbReference>
<keyword evidence="8" id="KW-1185">Reference proteome</keyword>
<feature type="compositionally biased region" description="Polar residues" evidence="6">
    <location>
        <begin position="183"/>
        <end position="204"/>
    </location>
</feature>
<keyword evidence="2" id="KW-0963">Cytoplasm</keyword>
<dbReference type="GO" id="GO:0005737">
    <property type="term" value="C:cytoplasm"/>
    <property type="evidence" value="ECO:0007669"/>
    <property type="project" value="UniProtKB-SubCell"/>
</dbReference>
<accession>A0ABD3MFK2</accession>
<dbReference type="InterPro" id="IPR000048">
    <property type="entry name" value="IQ_motif_EF-hand-BS"/>
</dbReference>
<dbReference type="Gene3D" id="1.20.5.190">
    <property type="match status" value="3"/>
</dbReference>
<protein>
    <submittedName>
        <fullName evidence="7">Uncharacterized protein</fullName>
    </submittedName>
</protein>
<evidence type="ECO:0000313" key="7">
    <source>
        <dbReference type="EMBL" id="KAL3762693.1"/>
    </source>
</evidence>
<dbReference type="SMART" id="SM00015">
    <property type="entry name" value="IQ"/>
    <property type="match status" value="8"/>
</dbReference>
<feature type="region of interest" description="Disordered" evidence="6">
    <location>
        <begin position="477"/>
        <end position="519"/>
    </location>
</feature>
<feature type="region of interest" description="Disordered" evidence="6">
    <location>
        <begin position="107"/>
        <end position="207"/>
    </location>
</feature>
<dbReference type="PANTHER" id="PTHR22706:SF1">
    <property type="entry name" value="ASSEMBLY FACTOR FOR SPINDLE MICROTUBULES"/>
    <property type="match status" value="1"/>
</dbReference>
<comment type="subcellular location">
    <subcellularLocation>
        <location evidence="1">Cytoplasm</location>
    </subcellularLocation>
</comment>
<feature type="compositionally biased region" description="Low complexity" evidence="6">
    <location>
        <begin position="234"/>
        <end position="244"/>
    </location>
</feature>
<keyword evidence="5" id="KW-0175">Coiled coil</keyword>
<dbReference type="AlphaFoldDB" id="A0ABD3MFK2"/>
<evidence type="ECO:0000256" key="1">
    <source>
        <dbReference type="ARBA" id="ARBA00004496"/>
    </source>
</evidence>
<feature type="compositionally biased region" description="Polar residues" evidence="6">
    <location>
        <begin position="266"/>
        <end position="283"/>
    </location>
</feature>
<sequence length="1079" mass="123169">MLGSPGGRRRRLIQAIVPSNNNAETTTYYTSVPTMSSSSLPSSPGFSLRRRGRNSSNDPRKQQPPLINSENNFVTMGFRPVDSAAVPGQHGYRIDVSRDGSMITAVPVDDLPLHGGRGGGVGGTSRFKAPPPRPSPLMFGQEQLSSSSLHGSSQHGLLDARGKQRNKMKLMKPIVKSSNSSSINEQPSTIHTTDTTDSFSNDPNHSARDKLKQAKGFLAFTKAGTRNINSTTRQHQQQQQQQDQPKSPRKTKVRWDLNLSPKRSKPQSQILQPQVSRSSSSGNLDDASFGSFPILSPNHKFDDSSSARDDVNNDRDVEDSNNIDSTAGVNNNKSRHETNKEAGGAPSNEVLLQQRMAELQLQKKELAENITKKGLIKGTLISAIDENLRRNTQRMRVLDDELREIQSQMKSDYSQQQQQLLHPYLPSLSQSASLESATPARRIQRNPSGVYDEIDDPSITADTESVADLYRKEKSGKVLVTGLDPPSRSSTPPPPTIEEEMRQQQHQHHHYYRREAKEPDGPRLSAILRADENGGGHGDNADAGINFVGRNDNVLMQMPPTARRKALRTHWDVKEAVRTMPFSERPPLHHPQYPQIRQQQSLIQNNQSRGKFVHFNLHRENNDTEELKFASTNSYDTPSANLEVGTSKNKREVKDDLSWEGEHFDVDAFNAETGSFISSEHHDNYRWTDKKDHVVVSEHYVREEHHLNHHRQKQQQQHQQRGDLDRAAVPINAHYSDLMETHSDPGFVLAVAAVVIQTAVRRFLAEIAAEERRYAVIVIQTALCNWMARKSYPYRFESSSLVSNKIGPQQRATTKRVMFEDDYNEFCHFAATEIQRCYRGWWARDGIEVDHFAATTIQRIFRGWWVREGLDVDRYCAVEIQRIVRGYLCRMRYIYDRYCIIVTQSVVRRYLAFYTSAVRLANILYIQAIWRGYMVRAELRRYVRSGQEVAATFIQSQWRCYDAQMNYINTLADILIVQSVIRRWLTIRKTRKRFASKPRSNHNPVTVVSPTTRRDPHMVWKEHRLKIVNRTLSPERVEYVHPDSLDEFHQDSIGGDEWYDGNKSETSDLLKNWKGRKSK</sequence>
<feature type="compositionally biased region" description="Polar residues" evidence="6">
    <location>
        <begin position="323"/>
        <end position="332"/>
    </location>
</feature>
<feature type="region of interest" description="Disordered" evidence="6">
    <location>
        <begin position="230"/>
        <end position="347"/>
    </location>
</feature>
<feature type="compositionally biased region" description="Basic and acidic residues" evidence="6">
    <location>
        <begin position="299"/>
        <end position="315"/>
    </location>
</feature>
<comment type="caution">
    <text evidence="7">The sequence shown here is derived from an EMBL/GenBank/DDBJ whole genome shotgun (WGS) entry which is preliminary data.</text>
</comment>
<evidence type="ECO:0000313" key="8">
    <source>
        <dbReference type="Proteomes" id="UP001530293"/>
    </source>
</evidence>
<feature type="compositionally biased region" description="Low complexity" evidence="6">
    <location>
        <begin position="143"/>
        <end position="157"/>
    </location>
</feature>
<evidence type="ECO:0000256" key="3">
    <source>
        <dbReference type="ARBA" id="ARBA00022737"/>
    </source>
</evidence>
<evidence type="ECO:0000256" key="6">
    <source>
        <dbReference type="SAM" id="MobiDB-lite"/>
    </source>
</evidence>
<dbReference type="PROSITE" id="PS50096">
    <property type="entry name" value="IQ"/>
    <property type="match status" value="3"/>
</dbReference>
<organism evidence="7 8">
    <name type="scientific">Discostella pseudostelligera</name>
    <dbReference type="NCBI Taxonomy" id="259834"/>
    <lineage>
        <taxon>Eukaryota</taxon>
        <taxon>Sar</taxon>
        <taxon>Stramenopiles</taxon>
        <taxon>Ochrophyta</taxon>
        <taxon>Bacillariophyta</taxon>
        <taxon>Coscinodiscophyceae</taxon>
        <taxon>Thalassiosirophycidae</taxon>
        <taxon>Stephanodiscales</taxon>
        <taxon>Stephanodiscaceae</taxon>
        <taxon>Discostella</taxon>
    </lineage>
</organism>
<feature type="coiled-coil region" evidence="5">
    <location>
        <begin position="349"/>
        <end position="408"/>
    </location>
</feature>
<feature type="compositionally biased region" description="Low complexity" evidence="6">
    <location>
        <begin position="36"/>
        <end position="47"/>
    </location>
</feature>
<dbReference type="PANTHER" id="PTHR22706">
    <property type="entry name" value="ASSEMBLY FACTOR FOR SPINDLE MICROTUBULES"/>
    <property type="match status" value="1"/>
</dbReference>
<evidence type="ECO:0000256" key="4">
    <source>
        <dbReference type="ARBA" id="ARBA00022860"/>
    </source>
</evidence>
<keyword evidence="3" id="KW-0677">Repeat</keyword>
<proteinExistence type="predicted"/>
<reference evidence="7 8" key="1">
    <citation type="submission" date="2024-10" db="EMBL/GenBank/DDBJ databases">
        <title>Updated reference genomes for cyclostephanoid diatoms.</title>
        <authorList>
            <person name="Roberts W.R."/>
            <person name="Alverson A.J."/>
        </authorList>
    </citation>
    <scope>NUCLEOTIDE SEQUENCE [LARGE SCALE GENOMIC DNA]</scope>
    <source>
        <strain evidence="7 8">AJA232-27</strain>
    </source>
</reference>
<dbReference type="InterPro" id="IPR051185">
    <property type="entry name" value="ASPM"/>
</dbReference>
<evidence type="ECO:0000256" key="5">
    <source>
        <dbReference type="SAM" id="Coils"/>
    </source>
</evidence>
<feature type="region of interest" description="Disordered" evidence="6">
    <location>
        <begin position="431"/>
        <end position="459"/>
    </location>
</feature>
<name>A0ABD3MFK2_9STRA</name>
<keyword evidence="4" id="KW-0112">Calmodulin-binding</keyword>
<dbReference type="GO" id="GO:0005516">
    <property type="term" value="F:calmodulin binding"/>
    <property type="evidence" value="ECO:0007669"/>
    <property type="project" value="UniProtKB-KW"/>
</dbReference>
<evidence type="ECO:0000256" key="2">
    <source>
        <dbReference type="ARBA" id="ARBA00022490"/>
    </source>
</evidence>
<dbReference type="CDD" id="cd23767">
    <property type="entry name" value="IQCD"/>
    <property type="match status" value="1"/>
</dbReference>
<dbReference type="Proteomes" id="UP001530293">
    <property type="component" value="Unassembled WGS sequence"/>
</dbReference>
<gene>
    <name evidence="7" type="ORF">ACHAWU_001638</name>
</gene>
<dbReference type="Pfam" id="PF00612">
    <property type="entry name" value="IQ"/>
    <property type="match status" value="5"/>
</dbReference>
<feature type="region of interest" description="Disordered" evidence="6">
    <location>
        <begin position="29"/>
        <end position="70"/>
    </location>
</feature>